<dbReference type="PANTHER" id="PTHR43943:SF2">
    <property type="entry name" value="DEHYDROGENASE_REDUCTASE 4"/>
    <property type="match status" value="1"/>
</dbReference>
<dbReference type="CDD" id="cd05233">
    <property type="entry name" value="SDR_c"/>
    <property type="match status" value="1"/>
</dbReference>
<dbReference type="FunFam" id="3.40.50.720:FF:000084">
    <property type="entry name" value="Short-chain dehydrogenase reductase"/>
    <property type="match status" value="1"/>
</dbReference>
<dbReference type="STRING" id="408074.SAMN05660909_05249"/>
<dbReference type="PROSITE" id="PS00061">
    <property type="entry name" value="ADH_SHORT"/>
    <property type="match status" value="1"/>
</dbReference>
<dbReference type="EMBL" id="FNRL01000038">
    <property type="protein sequence ID" value="SEB07994.1"/>
    <property type="molecule type" value="Genomic_DNA"/>
</dbReference>
<sequence length="251" mass="26373">MALLSKKVAVITGGNSGIGYATAADFVAQGARVIITGRNREAIENAARELGREVEGVTADQGRIKDAEELAWFINDRYGKIDILFVNAGIPGNLGAFSAVTEEDFDEVMNINTKGAFFLIQKLLPHMRDGGTIILLSSISADSGMPGAVVYNASKAALNALGRTLSRELASRRIRVNIVNPGPVETPFLSKANVPAEVTAGMSMDKVPMGRAGSPAEIAKLVTFLASDNAQFITGAAYNIDGGLSVHPLLG</sequence>
<evidence type="ECO:0000313" key="3">
    <source>
        <dbReference type="EMBL" id="SEB07994.1"/>
    </source>
</evidence>
<feature type="domain" description="Ketoreductase" evidence="2">
    <location>
        <begin position="7"/>
        <end position="187"/>
    </location>
</feature>
<evidence type="ECO:0000313" key="4">
    <source>
        <dbReference type="Proteomes" id="UP000199656"/>
    </source>
</evidence>
<reference evidence="4" key="1">
    <citation type="submission" date="2016-10" db="EMBL/GenBank/DDBJ databases">
        <authorList>
            <person name="Varghese N."/>
            <person name="Submissions S."/>
        </authorList>
    </citation>
    <scope>NUCLEOTIDE SEQUENCE [LARGE SCALE GENOMIC DNA]</scope>
    <source>
        <strain evidence="4">DSM 23920</strain>
    </source>
</reference>
<organism evidence="3 4">
    <name type="scientific">Chitinophaga terrae</name>
    <name type="common">ex Kim and Jung 2007</name>
    <dbReference type="NCBI Taxonomy" id="408074"/>
    <lineage>
        <taxon>Bacteria</taxon>
        <taxon>Pseudomonadati</taxon>
        <taxon>Bacteroidota</taxon>
        <taxon>Chitinophagia</taxon>
        <taxon>Chitinophagales</taxon>
        <taxon>Chitinophagaceae</taxon>
        <taxon>Chitinophaga</taxon>
    </lineage>
</organism>
<dbReference type="InterPro" id="IPR057326">
    <property type="entry name" value="KR_dom"/>
</dbReference>
<gene>
    <name evidence="3" type="ORF">SAMN05660909_05249</name>
</gene>
<dbReference type="AlphaFoldDB" id="A0A1H4GEN1"/>
<dbReference type="Proteomes" id="UP000199656">
    <property type="component" value="Unassembled WGS sequence"/>
</dbReference>
<dbReference type="PRINTS" id="PR00080">
    <property type="entry name" value="SDRFAMILY"/>
</dbReference>
<proteinExistence type="inferred from homology"/>
<name>A0A1H4GEN1_9BACT</name>
<evidence type="ECO:0000259" key="2">
    <source>
        <dbReference type="SMART" id="SM00822"/>
    </source>
</evidence>
<dbReference type="PRINTS" id="PR00081">
    <property type="entry name" value="GDHRDH"/>
</dbReference>
<protein>
    <submittedName>
        <fullName evidence="3">NAD(P)-dependent dehydrogenase, short-chain alcohol dehydrogenase family</fullName>
    </submittedName>
</protein>
<dbReference type="InterPro" id="IPR020904">
    <property type="entry name" value="Sc_DH/Rdtase_CS"/>
</dbReference>
<comment type="similarity">
    <text evidence="1">Belongs to the short-chain dehydrogenases/reductases (SDR) family.</text>
</comment>
<dbReference type="NCBIfam" id="NF005559">
    <property type="entry name" value="PRK07231.1"/>
    <property type="match status" value="1"/>
</dbReference>
<dbReference type="Pfam" id="PF13561">
    <property type="entry name" value="adh_short_C2"/>
    <property type="match status" value="1"/>
</dbReference>
<dbReference type="InterPro" id="IPR002347">
    <property type="entry name" value="SDR_fam"/>
</dbReference>
<dbReference type="OrthoDB" id="9803333at2"/>
<dbReference type="SUPFAM" id="SSF51735">
    <property type="entry name" value="NAD(P)-binding Rossmann-fold domains"/>
    <property type="match status" value="1"/>
</dbReference>
<dbReference type="InterPro" id="IPR036291">
    <property type="entry name" value="NAD(P)-bd_dom_sf"/>
</dbReference>
<evidence type="ECO:0000256" key="1">
    <source>
        <dbReference type="ARBA" id="ARBA00006484"/>
    </source>
</evidence>
<keyword evidence="4" id="KW-1185">Reference proteome</keyword>
<accession>A0A1H4GEN1</accession>
<dbReference type="SMART" id="SM00822">
    <property type="entry name" value="PKS_KR"/>
    <property type="match status" value="1"/>
</dbReference>
<dbReference type="PANTHER" id="PTHR43943">
    <property type="entry name" value="DEHYDROGENASE/REDUCTASE (SDR FAMILY) MEMBER 4"/>
    <property type="match status" value="1"/>
</dbReference>
<dbReference type="RefSeq" id="WP_089765683.1">
    <property type="nucleotide sequence ID" value="NZ_BKAT01000061.1"/>
</dbReference>
<dbReference type="Gene3D" id="3.40.50.720">
    <property type="entry name" value="NAD(P)-binding Rossmann-like Domain"/>
    <property type="match status" value="1"/>
</dbReference>